<feature type="region of interest" description="Disordered" evidence="1">
    <location>
        <begin position="99"/>
        <end position="227"/>
    </location>
</feature>
<feature type="compositionally biased region" description="Basic residues" evidence="1">
    <location>
        <begin position="746"/>
        <end position="756"/>
    </location>
</feature>
<feature type="compositionally biased region" description="Polar residues" evidence="1">
    <location>
        <begin position="39"/>
        <end position="50"/>
    </location>
</feature>
<feature type="compositionally biased region" description="Low complexity" evidence="1">
    <location>
        <begin position="623"/>
        <end position="634"/>
    </location>
</feature>
<feature type="region of interest" description="Disordered" evidence="1">
    <location>
        <begin position="692"/>
        <end position="716"/>
    </location>
</feature>
<reference evidence="2" key="1">
    <citation type="submission" date="2022-12" db="EMBL/GenBank/DDBJ databases">
        <title>Genome assemblies of Blomia tropicalis.</title>
        <authorList>
            <person name="Cui Y."/>
        </authorList>
    </citation>
    <scope>NUCLEOTIDE SEQUENCE</scope>
    <source>
        <tissue evidence="2">Adult mites</tissue>
    </source>
</reference>
<feature type="compositionally biased region" description="Basic and acidic residues" evidence="1">
    <location>
        <begin position="698"/>
        <end position="708"/>
    </location>
</feature>
<feature type="region of interest" description="Disordered" evidence="1">
    <location>
        <begin position="588"/>
        <end position="634"/>
    </location>
</feature>
<dbReference type="AlphaFoldDB" id="A0A9Q0RQE8"/>
<feature type="compositionally biased region" description="Polar residues" evidence="1">
    <location>
        <begin position="121"/>
        <end position="144"/>
    </location>
</feature>
<feature type="region of interest" description="Disordered" evidence="1">
    <location>
        <begin position="1"/>
        <end position="82"/>
    </location>
</feature>
<dbReference type="Proteomes" id="UP001142055">
    <property type="component" value="Chromosome 1"/>
</dbReference>
<feature type="region of interest" description="Disordered" evidence="1">
    <location>
        <begin position="349"/>
        <end position="368"/>
    </location>
</feature>
<sequence>MNGADMNGSHEPHDHYHRYLPQQQSSHYDSQSDKDYGSYHSQSQSTSNNPVDHYYDDVRSNGHQSMDQTVRHVGPFSKQTSDPDMLRYLEYKEKFAATGGAHDMDSPHDMGLHHSDHESNYGKTSTYGKPLSSQSENRPYSSNMFADDQPMMHGQSSDYGSSGMSMNEPQGSMGPSMNSQMGSSMASSMETPMGSPMGSAMGSPMGSAMGPPMGPPMGAPSSSDNDMQSLMNQFSNQNSMVMGKPNEPPQMDYPTPNMNDFAQFQGNPMPNPLSTQSQMSDVGGIAGFQPAPEGNQLPAPPGYKHVGYITIPAGAANLPNMVSQPNNGLPMIRPVPINGAPDMSKLTGLKGGKDGKKIHDQKVSESKPVRSFLSRLNPLNMLRRLRQRRERRQTNDMPSSDYIPNMGSSSSAKYSNYGSYGQSSMASSYPMSPYAASGYGSISGMGGISGLGAMYSNPSAMYGPAGYGSYGYSGYPGYGYMPQASSPYMPVTGGMGDMKTGATPSGNDMAVSASAMSPQTASSPHMPMSPMGMMMPMNMPMGSMGGMAPMGGMGGMGPMGGMAGMSGYPGYPGMGAMPMSSMPMPYGFGGPHGSMPGPQSSSSSGGSSSESSGSNGSGGDQSNPLGGQTQLPGGLNLADLLKDEEDEPSRFRKFLGYLNPMNMFRRFRNNTSEERKRLGRFKREVPMYLVHVNGKKAQMKEQKDKSSKSNDSSDTSADFNLTFSKADNDDATDDMVAHDSIPSVSHGRRKSSKRSKYSLMGSRNFEILRGGTFQSDSEQSSSPIVSTDTNDYDSTSASLNGAANVLSELDDDMYDTDAPEILGFQGFNGFGSNFNTLSASNDSPNYVEMKKSGSMTSSVVHESAHKSGEKLFASIENAAITNSDLKAIS</sequence>
<evidence type="ECO:0000256" key="1">
    <source>
        <dbReference type="SAM" id="MobiDB-lite"/>
    </source>
</evidence>
<feature type="region of interest" description="Disordered" evidence="1">
    <location>
        <begin position="770"/>
        <end position="793"/>
    </location>
</feature>
<comment type="caution">
    <text evidence="2">The sequence shown here is derived from an EMBL/GenBank/DDBJ whole genome shotgun (WGS) entry which is preliminary data.</text>
</comment>
<feature type="compositionally biased region" description="Polar residues" evidence="1">
    <location>
        <begin position="154"/>
        <end position="190"/>
    </location>
</feature>
<feature type="compositionally biased region" description="Basic and acidic residues" evidence="1">
    <location>
        <begin position="351"/>
        <end position="368"/>
    </location>
</feature>
<feature type="region of interest" description="Disordered" evidence="1">
    <location>
        <begin position="728"/>
        <end position="757"/>
    </location>
</feature>
<name>A0A9Q0RQE8_BLOTA</name>
<evidence type="ECO:0000313" key="2">
    <source>
        <dbReference type="EMBL" id="KAJ6222550.1"/>
    </source>
</evidence>
<feature type="compositionally biased region" description="Polar residues" evidence="1">
    <location>
        <begin position="772"/>
        <end position="793"/>
    </location>
</feature>
<protein>
    <submittedName>
        <fullName evidence="2">Uncharacterized protein</fullName>
    </submittedName>
</protein>
<dbReference type="EMBL" id="JAPWDV010000001">
    <property type="protein sequence ID" value="KAJ6222550.1"/>
    <property type="molecule type" value="Genomic_DNA"/>
</dbReference>
<feature type="compositionally biased region" description="Low complexity" evidence="1">
    <location>
        <begin position="593"/>
        <end position="614"/>
    </location>
</feature>
<feature type="compositionally biased region" description="Low complexity" evidence="1">
    <location>
        <begin position="192"/>
        <end position="211"/>
    </location>
</feature>
<organism evidence="2 3">
    <name type="scientific">Blomia tropicalis</name>
    <name type="common">Mite</name>
    <dbReference type="NCBI Taxonomy" id="40697"/>
    <lineage>
        <taxon>Eukaryota</taxon>
        <taxon>Metazoa</taxon>
        <taxon>Ecdysozoa</taxon>
        <taxon>Arthropoda</taxon>
        <taxon>Chelicerata</taxon>
        <taxon>Arachnida</taxon>
        <taxon>Acari</taxon>
        <taxon>Acariformes</taxon>
        <taxon>Sarcoptiformes</taxon>
        <taxon>Astigmata</taxon>
        <taxon>Glycyphagoidea</taxon>
        <taxon>Echimyopodidae</taxon>
        <taxon>Blomia</taxon>
    </lineage>
</organism>
<feature type="compositionally biased region" description="Basic and acidic residues" evidence="1">
    <location>
        <begin position="102"/>
        <end position="120"/>
    </location>
</feature>
<keyword evidence="3" id="KW-1185">Reference proteome</keyword>
<gene>
    <name evidence="2" type="ORF">RDWZM_001095</name>
</gene>
<proteinExistence type="predicted"/>
<evidence type="ECO:0000313" key="3">
    <source>
        <dbReference type="Proteomes" id="UP001142055"/>
    </source>
</evidence>
<accession>A0A9Q0RQE8</accession>